<protein>
    <submittedName>
        <fullName evidence="2">Methyltransferase domain-containing protein</fullName>
    </submittedName>
</protein>
<sequence>MGKLYEDSHIEINGLVAKHYSRILNLITLGRYKRIIKRFVDDMNIVPEDRIIDFGAGSGYNECFMIKYLSLKGRIVGLDIGEDMIKKFKKVCKKYPNVKIYKKRIDIPLNFENKYDKALISFVLHGLPHKNRIQVLKNANRALKKNKRLYIFDYAKFNLEKLPFYIKIPFKMIECKYAFEYIEKDWKKIIKDTGFKFVRKKYYYKNIVSMMIFEKYS</sequence>
<organism evidence="2 3">
    <name type="scientific">Candidatus Mcinerneyibacterium aminivorans</name>
    <dbReference type="NCBI Taxonomy" id="2703815"/>
    <lineage>
        <taxon>Bacteria</taxon>
        <taxon>Candidatus Macinerneyibacteriota</taxon>
        <taxon>Candidatus Mcinerneyibacteria</taxon>
        <taxon>Candidatus Mcinerneyibacteriales</taxon>
        <taxon>Candidatus Mcinerneyibacteriaceae</taxon>
        <taxon>Candidatus Mcinerneyibacterium</taxon>
    </lineage>
</organism>
<dbReference type="Gene3D" id="3.40.50.150">
    <property type="entry name" value="Vaccinia Virus protein VP39"/>
    <property type="match status" value="1"/>
</dbReference>
<dbReference type="AlphaFoldDB" id="A0A5D0MCA4"/>
<evidence type="ECO:0000313" key="2">
    <source>
        <dbReference type="EMBL" id="TYB30616.1"/>
    </source>
</evidence>
<evidence type="ECO:0000259" key="1">
    <source>
        <dbReference type="Pfam" id="PF13847"/>
    </source>
</evidence>
<reference evidence="2" key="1">
    <citation type="submission" date="2019-08" db="EMBL/GenBank/DDBJ databases">
        <title>Genomic characterization of a novel candidate phylum (ARYD3) from a high temperature, high salinity tertiary oil reservoir in north central Oklahoma, USA.</title>
        <authorList>
            <person name="Youssef N.H."/>
            <person name="Yadav A."/>
            <person name="Elshahed M.S."/>
        </authorList>
    </citation>
    <scope>NUCLEOTIDE SEQUENCE [LARGE SCALE GENOMIC DNA]</scope>
    <source>
        <strain evidence="2">ARYD3</strain>
    </source>
</reference>
<keyword evidence="3" id="KW-1185">Reference proteome</keyword>
<dbReference type="GO" id="GO:0032259">
    <property type="term" value="P:methylation"/>
    <property type="evidence" value="ECO:0007669"/>
    <property type="project" value="UniProtKB-KW"/>
</dbReference>
<dbReference type="InterPro" id="IPR029063">
    <property type="entry name" value="SAM-dependent_MTases_sf"/>
</dbReference>
<name>A0A5D0MCA4_9BACT</name>
<dbReference type="EMBL" id="VSIX01000097">
    <property type="protein sequence ID" value="TYB30616.1"/>
    <property type="molecule type" value="Genomic_DNA"/>
</dbReference>
<proteinExistence type="predicted"/>
<dbReference type="GO" id="GO:0008168">
    <property type="term" value="F:methyltransferase activity"/>
    <property type="evidence" value="ECO:0007669"/>
    <property type="project" value="UniProtKB-KW"/>
</dbReference>
<dbReference type="InterPro" id="IPR025714">
    <property type="entry name" value="Methyltranfer_dom"/>
</dbReference>
<feature type="domain" description="Methyltransferase" evidence="1">
    <location>
        <begin position="48"/>
        <end position="171"/>
    </location>
</feature>
<keyword evidence="2" id="KW-0808">Transferase</keyword>
<accession>A0A5D0MCA4</accession>
<gene>
    <name evidence="2" type="ORF">FXF47_08255</name>
</gene>
<evidence type="ECO:0000313" key="3">
    <source>
        <dbReference type="Proteomes" id="UP000324143"/>
    </source>
</evidence>
<dbReference type="Pfam" id="PF13847">
    <property type="entry name" value="Methyltransf_31"/>
    <property type="match status" value="1"/>
</dbReference>
<comment type="caution">
    <text evidence="2">The sequence shown here is derived from an EMBL/GenBank/DDBJ whole genome shotgun (WGS) entry which is preliminary data.</text>
</comment>
<keyword evidence="2" id="KW-0489">Methyltransferase</keyword>
<dbReference type="SUPFAM" id="SSF53335">
    <property type="entry name" value="S-adenosyl-L-methionine-dependent methyltransferases"/>
    <property type="match status" value="1"/>
</dbReference>
<dbReference type="CDD" id="cd02440">
    <property type="entry name" value="AdoMet_MTases"/>
    <property type="match status" value="1"/>
</dbReference>
<dbReference type="Proteomes" id="UP000324143">
    <property type="component" value="Unassembled WGS sequence"/>
</dbReference>